<feature type="active site" description="Proton acceptor" evidence="7 8">
    <location>
        <position position="178"/>
    </location>
</feature>
<feature type="binding site" evidence="7 10">
    <location>
        <position position="111"/>
    </location>
    <ligand>
        <name>Mg(2+)</name>
        <dbReference type="ChEBI" id="CHEBI:18420"/>
    </ligand>
</feature>
<keyword evidence="4 7" id="KW-0566">Pantothenate biosynthesis</keyword>
<dbReference type="SUPFAM" id="SSF51621">
    <property type="entry name" value="Phosphoenolpyruvate/pyruvate domain"/>
    <property type="match status" value="1"/>
</dbReference>
<evidence type="ECO:0000256" key="8">
    <source>
        <dbReference type="PIRSR" id="PIRSR000388-1"/>
    </source>
</evidence>
<dbReference type="STRING" id="1123380.SAMN02745199_0077"/>
<dbReference type="EMBL" id="FQXN01000001">
    <property type="protein sequence ID" value="SHH16199.1"/>
    <property type="molecule type" value="Genomic_DNA"/>
</dbReference>
<comment type="subunit">
    <text evidence="3 7">Homodecamer; pentamer of dimers.</text>
</comment>
<accession>A0A1M5QQY1</accession>
<evidence type="ECO:0000256" key="9">
    <source>
        <dbReference type="PIRSR" id="PIRSR000388-2"/>
    </source>
</evidence>
<organism evidence="11 12">
    <name type="scientific">Thermosipho atlanticus DSM 15807</name>
    <dbReference type="NCBI Taxonomy" id="1123380"/>
    <lineage>
        <taxon>Bacteria</taxon>
        <taxon>Thermotogati</taxon>
        <taxon>Thermotogota</taxon>
        <taxon>Thermotogae</taxon>
        <taxon>Thermotogales</taxon>
        <taxon>Fervidobacteriaceae</taxon>
        <taxon>Thermosipho</taxon>
    </lineage>
</organism>
<evidence type="ECO:0000256" key="10">
    <source>
        <dbReference type="PIRSR" id="PIRSR000388-3"/>
    </source>
</evidence>
<comment type="subcellular location">
    <subcellularLocation>
        <location evidence="7">Cytoplasm</location>
    </subcellularLocation>
</comment>
<dbReference type="PIRSF" id="PIRSF000388">
    <property type="entry name" value="Pantoate_hydroxy_MeTrfase"/>
    <property type="match status" value="1"/>
</dbReference>
<dbReference type="Pfam" id="PF02548">
    <property type="entry name" value="Pantoate_transf"/>
    <property type="match status" value="1"/>
</dbReference>
<dbReference type="GO" id="GO:0015940">
    <property type="term" value="P:pantothenate biosynthetic process"/>
    <property type="evidence" value="ECO:0007669"/>
    <property type="project" value="UniProtKB-UniRule"/>
</dbReference>
<dbReference type="GO" id="GO:0005737">
    <property type="term" value="C:cytoplasm"/>
    <property type="evidence" value="ECO:0007669"/>
    <property type="project" value="UniProtKB-SubCell"/>
</dbReference>
<comment type="cofactor">
    <cofactor evidence="7 10">
        <name>Mg(2+)</name>
        <dbReference type="ChEBI" id="CHEBI:18420"/>
    </cofactor>
    <text evidence="7 10">Binds 1 Mg(2+) ion per subunit.</text>
</comment>
<keyword evidence="12" id="KW-1185">Reference proteome</keyword>
<protein>
    <recommendedName>
        <fullName evidence="7">3-methyl-2-oxobutanoate hydroxymethyltransferase</fullName>
        <ecNumber evidence="7">2.1.2.11</ecNumber>
    </recommendedName>
    <alternativeName>
        <fullName evidence="7">Ketopantoate hydroxymethyltransferase</fullName>
        <shortName evidence="7">KPHMT</shortName>
    </alternativeName>
</protein>
<dbReference type="GO" id="GO:0000287">
    <property type="term" value="F:magnesium ion binding"/>
    <property type="evidence" value="ECO:0007669"/>
    <property type="project" value="TreeGrafter"/>
</dbReference>
<keyword evidence="5 7" id="KW-0808">Transferase</keyword>
<feature type="binding site" evidence="7 9">
    <location>
        <position position="80"/>
    </location>
    <ligand>
        <name>3-methyl-2-oxobutanoate</name>
        <dbReference type="ChEBI" id="CHEBI:11851"/>
    </ligand>
</feature>
<dbReference type="GO" id="GO:0008168">
    <property type="term" value="F:methyltransferase activity"/>
    <property type="evidence" value="ECO:0007669"/>
    <property type="project" value="UniProtKB-KW"/>
</dbReference>
<feature type="binding site" evidence="7 9">
    <location>
        <begin position="41"/>
        <end position="42"/>
    </location>
    <ligand>
        <name>3-methyl-2-oxobutanoate</name>
        <dbReference type="ChEBI" id="CHEBI:11851"/>
    </ligand>
</feature>
<dbReference type="UniPathway" id="UPA00028">
    <property type="reaction ID" value="UER00003"/>
</dbReference>
<dbReference type="CDD" id="cd06557">
    <property type="entry name" value="KPHMT-like"/>
    <property type="match status" value="1"/>
</dbReference>
<dbReference type="InterPro" id="IPR040442">
    <property type="entry name" value="Pyrv_kinase-like_dom_sf"/>
</dbReference>
<feature type="binding site" evidence="7 10">
    <location>
        <position position="80"/>
    </location>
    <ligand>
        <name>Mg(2+)</name>
        <dbReference type="ChEBI" id="CHEBI:18420"/>
    </ligand>
</feature>
<dbReference type="HAMAP" id="MF_00156">
    <property type="entry name" value="PanB"/>
    <property type="match status" value="1"/>
</dbReference>
<dbReference type="Gene3D" id="3.20.20.60">
    <property type="entry name" value="Phosphoenolpyruvate-binding domains"/>
    <property type="match status" value="1"/>
</dbReference>
<dbReference type="NCBIfam" id="TIGR00222">
    <property type="entry name" value="panB"/>
    <property type="match status" value="1"/>
</dbReference>
<dbReference type="OrthoDB" id="9781789at2"/>
<comment type="pathway">
    <text evidence="1 7">Cofactor biosynthesis; (R)-pantothenate biosynthesis; (R)-pantoate from 3-methyl-2-oxobutanoate: step 1/2.</text>
</comment>
<dbReference type="EC" id="2.1.2.11" evidence="7"/>
<evidence type="ECO:0000256" key="2">
    <source>
        <dbReference type="ARBA" id="ARBA00008676"/>
    </source>
</evidence>
<dbReference type="GO" id="GO:0032259">
    <property type="term" value="P:methylation"/>
    <property type="evidence" value="ECO:0007669"/>
    <property type="project" value="UniProtKB-KW"/>
</dbReference>
<gene>
    <name evidence="7" type="primary">panB</name>
    <name evidence="11" type="ORF">SAMN02745199_0077</name>
</gene>
<comment type="function">
    <text evidence="6 7">Catalyzes the reversible reaction in which hydroxymethyl group from 5,10-methylenetetrahydrofolate is transferred onto alpha-ketoisovalerate to form ketopantoate.</text>
</comment>
<dbReference type="AlphaFoldDB" id="A0A1M5QQY1"/>
<dbReference type="Proteomes" id="UP000242592">
    <property type="component" value="Unassembled WGS sequence"/>
</dbReference>
<dbReference type="GO" id="GO:0003864">
    <property type="term" value="F:3-methyl-2-oxobutanoate hydroxymethyltransferase activity"/>
    <property type="evidence" value="ECO:0007669"/>
    <property type="project" value="UniProtKB-UniRule"/>
</dbReference>
<evidence type="ECO:0000313" key="12">
    <source>
        <dbReference type="Proteomes" id="UP000242592"/>
    </source>
</evidence>
<dbReference type="FunFam" id="3.20.20.60:FF:000003">
    <property type="entry name" value="3-methyl-2-oxobutanoate hydroxymethyltransferase"/>
    <property type="match status" value="1"/>
</dbReference>
<dbReference type="InterPro" id="IPR003700">
    <property type="entry name" value="Pantoate_hydroxy_MeTrfase"/>
</dbReference>
<evidence type="ECO:0000256" key="4">
    <source>
        <dbReference type="ARBA" id="ARBA00022655"/>
    </source>
</evidence>
<comment type="similarity">
    <text evidence="2 7">Belongs to the PanB family.</text>
</comment>
<comment type="catalytic activity">
    <reaction evidence="7">
        <text>(6R)-5,10-methylene-5,6,7,8-tetrahydrofolate + 3-methyl-2-oxobutanoate + H2O = 2-dehydropantoate + (6S)-5,6,7,8-tetrahydrofolate</text>
        <dbReference type="Rhea" id="RHEA:11824"/>
        <dbReference type="ChEBI" id="CHEBI:11561"/>
        <dbReference type="ChEBI" id="CHEBI:11851"/>
        <dbReference type="ChEBI" id="CHEBI:15377"/>
        <dbReference type="ChEBI" id="CHEBI:15636"/>
        <dbReference type="ChEBI" id="CHEBI:57453"/>
        <dbReference type="EC" id="2.1.2.11"/>
    </reaction>
</comment>
<evidence type="ECO:0000256" key="5">
    <source>
        <dbReference type="ARBA" id="ARBA00022679"/>
    </source>
</evidence>
<keyword evidence="11" id="KW-0489">Methyltransferase</keyword>
<keyword evidence="7 10" id="KW-0460">Magnesium</keyword>
<evidence type="ECO:0000256" key="7">
    <source>
        <dbReference type="HAMAP-Rule" id="MF_00156"/>
    </source>
</evidence>
<evidence type="ECO:0000256" key="1">
    <source>
        <dbReference type="ARBA" id="ARBA00005033"/>
    </source>
</evidence>
<feature type="binding site" evidence="7 10">
    <location>
        <position position="41"/>
    </location>
    <ligand>
        <name>Mg(2+)</name>
        <dbReference type="ChEBI" id="CHEBI:18420"/>
    </ligand>
</feature>
<sequence>MNINKIMKMKGKEKIVMVTAYDTPSAKIAEKAGVDIILVGDSLGNNVLGYSDTMPVTMQEMLIHLRAVRRGAPNSFIVADMPFLSYGHSEEESIKNAGIFLKNGANAVKLEGGKVFGNLIKKMISIGIPVMGHLGLTPQSLNVFGGYKVQGKTKASREYLINNAIELEKSGVFSLVLEMVIEEVAKEITEKLSIPTIGIGAGRFCDGQVLVFHDIVGLNPEFQPKFSKKYVDSFNMMLNALEKYKQEVKNEVFPSEHNIFRGGE</sequence>
<evidence type="ECO:0000313" key="11">
    <source>
        <dbReference type="EMBL" id="SHH16199.1"/>
    </source>
</evidence>
<dbReference type="InterPro" id="IPR015813">
    <property type="entry name" value="Pyrv/PenolPyrv_kinase-like_dom"/>
</dbReference>
<feature type="binding site" evidence="7 9">
    <location>
        <position position="109"/>
    </location>
    <ligand>
        <name>3-methyl-2-oxobutanoate</name>
        <dbReference type="ChEBI" id="CHEBI:11851"/>
    </ligand>
</feature>
<dbReference type="RefSeq" id="WP_073070898.1">
    <property type="nucleotide sequence ID" value="NZ_FQXN01000001.1"/>
</dbReference>
<proteinExistence type="inferred from homology"/>
<evidence type="ECO:0000256" key="3">
    <source>
        <dbReference type="ARBA" id="ARBA00011424"/>
    </source>
</evidence>
<evidence type="ECO:0000256" key="6">
    <source>
        <dbReference type="ARBA" id="ARBA00056497"/>
    </source>
</evidence>
<dbReference type="PANTHER" id="PTHR20881:SF0">
    <property type="entry name" value="3-METHYL-2-OXOBUTANOATE HYDROXYMETHYLTRANSFERASE"/>
    <property type="match status" value="1"/>
</dbReference>
<name>A0A1M5QQY1_9BACT</name>
<keyword evidence="7 10" id="KW-0479">Metal-binding</keyword>
<dbReference type="NCBIfam" id="NF001452">
    <property type="entry name" value="PRK00311.1"/>
    <property type="match status" value="1"/>
</dbReference>
<keyword evidence="7" id="KW-0963">Cytoplasm</keyword>
<dbReference type="PANTHER" id="PTHR20881">
    <property type="entry name" value="3-METHYL-2-OXOBUTANOATE HYDROXYMETHYLTRANSFERASE"/>
    <property type="match status" value="1"/>
</dbReference>
<reference evidence="12" key="1">
    <citation type="submission" date="2016-11" db="EMBL/GenBank/DDBJ databases">
        <authorList>
            <person name="Varghese N."/>
            <person name="Submissions S."/>
        </authorList>
    </citation>
    <scope>NUCLEOTIDE SEQUENCE [LARGE SCALE GENOMIC DNA]</scope>
    <source>
        <strain evidence="12">DSM 15807</strain>
    </source>
</reference>